<evidence type="ECO:0000256" key="1">
    <source>
        <dbReference type="ARBA" id="ARBA00006303"/>
    </source>
</evidence>
<dbReference type="SUPFAM" id="SSF55681">
    <property type="entry name" value="Class II aaRS and biotin synthetases"/>
    <property type="match status" value="1"/>
</dbReference>
<protein>
    <recommendedName>
        <fullName evidence="7">Aminoacyl-tRNA synthetase class II (D/K/N) domain-containing protein</fullName>
    </recommendedName>
</protein>
<evidence type="ECO:0000256" key="6">
    <source>
        <dbReference type="ARBA" id="ARBA00023146"/>
    </source>
</evidence>
<comment type="caution">
    <text evidence="8">The sequence shown here is derived from an EMBL/GenBank/DDBJ whole genome shotgun (WGS) entry which is preliminary data.</text>
</comment>
<keyword evidence="9" id="KW-1185">Reference proteome</keyword>
<name>A0AAD9MW30_9ANNE</name>
<organism evidence="8 9">
    <name type="scientific">Paralvinella palmiformis</name>
    <dbReference type="NCBI Taxonomy" id="53620"/>
    <lineage>
        <taxon>Eukaryota</taxon>
        <taxon>Metazoa</taxon>
        <taxon>Spiralia</taxon>
        <taxon>Lophotrochozoa</taxon>
        <taxon>Annelida</taxon>
        <taxon>Polychaeta</taxon>
        <taxon>Sedentaria</taxon>
        <taxon>Canalipalpata</taxon>
        <taxon>Terebellida</taxon>
        <taxon>Terebelliformia</taxon>
        <taxon>Alvinellidae</taxon>
        <taxon>Paralvinella</taxon>
    </lineage>
</organism>
<dbReference type="Proteomes" id="UP001208570">
    <property type="component" value="Unassembled WGS sequence"/>
</dbReference>
<keyword evidence="6" id="KW-0030">Aminoacyl-tRNA synthetase</keyword>
<dbReference type="GO" id="GO:0005739">
    <property type="term" value="C:mitochondrion"/>
    <property type="evidence" value="ECO:0007669"/>
    <property type="project" value="TreeGrafter"/>
</dbReference>
<sequence length="251" mass="28052">MRDVLKWYAITKVKEDGQWPGSLANHLGFEIHNQLNMHLNLQAGDLLLLAAGEHTPTCSLLGRLRNEVANLLEAKGENVRGDKNQMNFLWVEDFPMFLPREDGQPGLESAHHPFTSPHPDDVFLIYTKPEVARSQHYDLVLNGSEIGGGSIRIHDSTQQQYILTEVLKEDASSLGHLLEALQYGCPPHGGIALGLDRLFAILTGSESIRDIIAFPKSSRGEDLMSKAPAPISEEEARYYHLIKSDRNRQPK</sequence>
<dbReference type="InterPro" id="IPR045864">
    <property type="entry name" value="aa-tRNA-synth_II/BPL/LPL"/>
</dbReference>
<evidence type="ECO:0000256" key="5">
    <source>
        <dbReference type="ARBA" id="ARBA00022917"/>
    </source>
</evidence>
<reference evidence="8" key="1">
    <citation type="journal article" date="2023" name="Mol. Biol. Evol.">
        <title>Third-Generation Sequencing Reveals the Adaptive Role of the Epigenome in Three Deep-Sea Polychaetes.</title>
        <authorList>
            <person name="Perez M."/>
            <person name="Aroh O."/>
            <person name="Sun Y."/>
            <person name="Lan Y."/>
            <person name="Juniper S.K."/>
            <person name="Young C.R."/>
            <person name="Angers B."/>
            <person name="Qian P.Y."/>
        </authorList>
    </citation>
    <scope>NUCLEOTIDE SEQUENCE</scope>
    <source>
        <strain evidence="8">P08H-3</strain>
    </source>
</reference>
<evidence type="ECO:0000256" key="4">
    <source>
        <dbReference type="ARBA" id="ARBA00022840"/>
    </source>
</evidence>
<dbReference type="PRINTS" id="PR01042">
    <property type="entry name" value="TRNASYNTHASP"/>
</dbReference>
<feature type="domain" description="Aminoacyl-tRNA synthetase class II (D/K/N)" evidence="7">
    <location>
        <begin position="81"/>
        <end position="217"/>
    </location>
</feature>
<dbReference type="InterPro" id="IPR004115">
    <property type="entry name" value="GAD-like_sf"/>
</dbReference>
<keyword evidence="2" id="KW-0436">Ligase</keyword>
<accession>A0AAD9MW30</accession>
<evidence type="ECO:0000313" key="8">
    <source>
        <dbReference type="EMBL" id="KAK2145149.1"/>
    </source>
</evidence>
<proteinExistence type="inferred from homology"/>
<dbReference type="InterPro" id="IPR002312">
    <property type="entry name" value="Asp/Asn-tRNA-synth_IIb"/>
</dbReference>
<dbReference type="SUPFAM" id="SSF55261">
    <property type="entry name" value="GAD domain-like"/>
    <property type="match status" value="1"/>
</dbReference>
<evidence type="ECO:0000256" key="3">
    <source>
        <dbReference type="ARBA" id="ARBA00022741"/>
    </source>
</evidence>
<dbReference type="Gene3D" id="3.30.930.10">
    <property type="entry name" value="Bira Bifunctional Protein, Domain 2"/>
    <property type="match status" value="1"/>
</dbReference>
<dbReference type="AlphaFoldDB" id="A0AAD9MW30"/>
<dbReference type="GO" id="GO:0004815">
    <property type="term" value="F:aspartate-tRNA ligase activity"/>
    <property type="evidence" value="ECO:0007669"/>
    <property type="project" value="TreeGrafter"/>
</dbReference>
<evidence type="ECO:0000259" key="7">
    <source>
        <dbReference type="Pfam" id="PF00152"/>
    </source>
</evidence>
<keyword evidence="5" id="KW-0648">Protein biosynthesis</keyword>
<keyword evidence="3" id="KW-0547">Nucleotide-binding</keyword>
<evidence type="ECO:0000256" key="2">
    <source>
        <dbReference type="ARBA" id="ARBA00022598"/>
    </source>
</evidence>
<dbReference type="EMBL" id="JAODUP010000699">
    <property type="protein sequence ID" value="KAK2145149.1"/>
    <property type="molecule type" value="Genomic_DNA"/>
</dbReference>
<dbReference type="InterPro" id="IPR004364">
    <property type="entry name" value="Aa-tRNA-synt_II"/>
</dbReference>
<keyword evidence="4" id="KW-0067">ATP-binding</keyword>
<evidence type="ECO:0000313" key="9">
    <source>
        <dbReference type="Proteomes" id="UP001208570"/>
    </source>
</evidence>
<dbReference type="GO" id="GO:0006422">
    <property type="term" value="P:aspartyl-tRNA aminoacylation"/>
    <property type="evidence" value="ECO:0007669"/>
    <property type="project" value="TreeGrafter"/>
</dbReference>
<comment type="similarity">
    <text evidence="1">Belongs to the class-II aminoacyl-tRNA synthetase family. Type 1 subfamily.</text>
</comment>
<dbReference type="GO" id="GO:0005524">
    <property type="term" value="F:ATP binding"/>
    <property type="evidence" value="ECO:0007669"/>
    <property type="project" value="UniProtKB-KW"/>
</dbReference>
<gene>
    <name evidence="8" type="ORF">LSH36_699g02017</name>
</gene>
<dbReference type="PANTHER" id="PTHR22594">
    <property type="entry name" value="ASPARTYL/LYSYL-TRNA SYNTHETASE"/>
    <property type="match status" value="1"/>
</dbReference>
<dbReference type="PANTHER" id="PTHR22594:SF5">
    <property type="entry name" value="ASPARTATE--TRNA LIGASE, MITOCHONDRIAL"/>
    <property type="match status" value="1"/>
</dbReference>
<dbReference type="Pfam" id="PF00152">
    <property type="entry name" value="tRNA-synt_2"/>
    <property type="match status" value="1"/>
</dbReference>